<evidence type="ECO:0000256" key="1">
    <source>
        <dbReference type="ARBA" id="ARBA00004123"/>
    </source>
</evidence>
<dbReference type="GO" id="GO:0000785">
    <property type="term" value="C:chromatin"/>
    <property type="evidence" value="ECO:0007669"/>
    <property type="project" value="UniProtKB-ARBA"/>
</dbReference>
<dbReference type="GO" id="GO:0008270">
    <property type="term" value="F:zinc ion binding"/>
    <property type="evidence" value="ECO:0007669"/>
    <property type="project" value="UniProtKB-KW"/>
</dbReference>
<dbReference type="PROSITE" id="PS01359">
    <property type="entry name" value="ZF_PHD_1"/>
    <property type="match status" value="1"/>
</dbReference>
<keyword evidence="17" id="KW-1185">Reference proteome</keyword>
<dbReference type="STRING" id="1299270.R9AXF0"/>
<dbReference type="PANTHER" id="PTHR10333">
    <property type="entry name" value="INHIBITOR OF GROWTH PROTEIN"/>
    <property type="match status" value="1"/>
</dbReference>
<proteinExistence type="inferred from homology"/>
<dbReference type="Proteomes" id="UP000014064">
    <property type="component" value="Unassembled WGS sequence"/>
</dbReference>
<evidence type="ECO:0000256" key="14">
    <source>
        <dbReference type="SAM" id="MobiDB-lite"/>
    </source>
</evidence>
<evidence type="ECO:0000256" key="2">
    <source>
        <dbReference type="ARBA" id="ARBA00010210"/>
    </source>
</evidence>
<evidence type="ECO:0000259" key="15">
    <source>
        <dbReference type="PROSITE" id="PS50016"/>
    </source>
</evidence>
<reference evidence="17" key="1">
    <citation type="journal article" date="2013" name="BMC Genomics">
        <title>Genome and transcriptome sequencing of the halophilic fungus Wallemia ichthyophaga: haloadaptations present and absent.</title>
        <authorList>
            <person name="Zajc J."/>
            <person name="Liu Y."/>
            <person name="Dai W."/>
            <person name="Yang Z."/>
            <person name="Hu J."/>
            <person name="Gostincar C."/>
            <person name="Gunde-Cimerman N."/>
        </authorList>
    </citation>
    <scope>NUCLEOTIDE SEQUENCE [LARGE SCALE GENOMIC DNA]</scope>
    <source>
        <strain evidence="17">EXF-994 / CBS 113033</strain>
    </source>
</reference>
<dbReference type="Gene3D" id="3.30.40.10">
    <property type="entry name" value="Zinc/RING finger domain, C3HC4 (zinc finger)"/>
    <property type="match status" value="1"/>
</dbReference>
<evidence type="ECO:0000256" key="6">
    <source>
        <dbReference type="ARBA" id="ARBA00022833"/>
    </source>
</evidence>
<feature type="binding site" evidence="11">
    <location>
        <position position="313"/>
    </location>
    <ligand>
        <name>Zn(2+)</name>
        <dbReference type="ChEBI" id="CHEBI:29105"/>
        <label>2</label>
    </ligand>
</feature>
<dbReference type="InterPro" id="IPR011011">
    <property type="entry name" value="Znf_FYVE_PHD"/>
</dbReference>
<dbReference type="RefSeq" id="XP_009265768.1">
    <property type="nucleotide sequence ID" value="XM_009267493.1"/>
</dbReference>
<feature type="compositionally biased region" description="Low complexity" evidence="14">
    <location>
        <begin position="145"/>
        <end position="161"/>
    </location>
</feature>
<evidence type="ECO:0000256" key="12">
    <source>
        <dbReference type="PROSITE-ProRule" id="PRU00146"/>
    </source>
</evidence>
<feature type="domain" description="PHD-type" evidence="15">
    <location>
        <begin position="270"/>
        <end position="319"/>
    </location>
</feature>
<dbReference type="Gene3D" id="6.10.140.1740">
    <property type="match status" value="1"/>
</dbReference>
<feature type="compositionally biased region" description="Low complexity" evidence="14">
    <location>
        <begin position="200"/>
        <end position="211"/>
    </location>
</feature>
<dbReference type="AlphaFoldDB" id="R9AXF0"/>
<evidence type="ECO:0000256" key="3">
    <source>
        <dbReference type="ARBA" id="ARBA00022604"/>
    </source>
</evidence>
<comment type="function">
    <text evidence="13">Component of an histone acetyltransferase complex.</text>
</comment>
<dbReference type="CDD" id="cd15505">
    <property type="entry name" value="PHD_ING"/>
    <property type="match status" value="1"/>
</dbReference>
<evidence type="ECO:0000256" key="11">
    <source>
        <dbReference type="PIRSR" id="PIRSR628651-51"/>
    </source>
</evidence>
<dbReference type="InterPro" id="IPR019786">
    <property type="entry name" value="Zinc_finger_PHD-type_CS"/>
</dbReference>
<dbReference type="InterPro" id="IPR024610">
    <property type="entry name" value="ING_N_histone-binding"/>
</dbReference>
<dbReference type="GO" id="GO:0005634">
    <property type="term" value="C:nucleus"/>
    <property type="evidence" value="ECO:0007669"/>
    <property type="project" value="UniProtKB-SubCell"/>
</dbReference>
<dbReference type="SMART" id="SM00249">
    <property type="entry name" value="PHD"/>
    <property type="match status" value="1"/>
</dbReference>
<comment type="subunit">
    <text evidence="13">Component of an histone acetyltransferase complex. Interacts with H3K4me3 and to a lesser extent with H3K4me2.</text>
</comment>
<comment type="subcellular location">
    <subcellularLocation>
        <location evidence="1 13">Nucleus</location>
    </subcellularLocation>
</comment>
<evidence type="ECO:0000256" key="5">
    <source>
        <dbReference type="ARBA" id="ARBA00022771"/>
    </source>
</evidence>
<evidence type="ECO:0000256" key="7">
    <source>
        <dbReference type="ARBA" id="ARBA00022853"/>
    </source>
</evidence>
<dbReference type="Pfam" id="PF12998">
    <property type="entry name" value="ING"/>
    <property type="match status" value="1"/>
</dbReference>
<dbReference type="EMBL" id="KE007224">
    <property type="protein sequence ID" value="EOR04756.1"/>
    <property type="molecule type" value="Genomic_DNA"/>
</dbReference>
<dbReference type="InterPro" id="IPR019787">
    <property type="entry name" value="Znf_PHD-finger"/>
</dbReference>
<dbReference type="InterPro" id="IPR013083">
    <property type="entry name" value="Znf_RING/FYVE/PHD"/>
</dbReference>
<sequence>MDEAAVVTTEFVNSLDNLQEEFKFILNEIRLRDESSTEIRDGIYGKEIELNTAMKGSKDVPDDTFINIEYDKLEKLSIEKLDWSNKLKILIDKHVNRVNVDLNTVHNLSTANGNVNPMSPATITFNQAPQTPTPASSNKPGQSINTATATTATATTTSTNTPSHKRPSLSEKSTTPAPDLPPKKRKLSALNPGINGGNSNGISNTSSNVNNTRKHRQSSNKQSESDLDDSSNDQDQDQDNDNDNDNAIDNDSLTDSNKGGGIGEADEDDAAYCYCQKKSYGNMIGCENDDCPISWFHFGCVNIKPPEPDVWYCTECKNKLGIPTQTPSKKLLQSIKKRK</sequence>
<dbReference type="OMA" id="YCYCQKL"/>
<feature type="compositionally biased region" description="Polar residues" evidence="14">
    <location>
        <begin position="119"/>
        <end position="144"/>
    </location>
</feature>
<comment type="domain">
    <text evidence="13">The PHD-type zinc finger mediates the binding to H3K4me3.</text>
</comment>
<evidence type="ECO:0000256" key="9">
    <source>
        <dbReference type="ARBA" id="ARBA00023163"/>
    </source>
</evidence>
<feature type="binding site" evidence="11">
    <location>
        <position position="275"/>
    </location>
    <ligand>
        <name>Zn(2+)</name>
        <dbReference type="ChEBI" id="CHEBI:29105"/>
        <label>1</label>
    </ligand>
</feature>
<evidence type="ECO:0000256" key="13">
    <source>
        <dbReference type="RuleBase" id="RU361213"/>
    </source>
</evidence>
<dbReference type="SMART" id="SM01408">
    <property type="entry name" value="ING"/>
    <property type="match status" value="1"/>
</dbReference>
<feature type="binding site" evidence="11">
    <location>
        <position position="316"/>
    </location>
    <ligand>
        <name>Zn(2+)</name>
        <dbReference type="ChEBI" id="CHEBI:29105"/>
        <label>2</label>
    </ligand>
</feature>
<keyword evidence="6 11" id="KW-0862">Zinc</keyword>
<feature type="binding site" evidence="11">
    <location>
        <position position="300"/>
    </location>
    <ligand>
        <name>Zn(2+)</name>
        <dbReference type="ChEBI" id="CHEBI:29105"/>
        <label>1</label>
    </ligand>
</feature>
<keyword evidence="7 13" id="KW-0156">Chromatin regulator</keyword>
<dbReference type="GO" id="GO:0006325">
    <property type="term" value="P:chromatin organization"/>
    <property type="evidence" value="ECO:0007669"/>
    <property type="project" value="UniProtKB-KW"/>
</dbReference>
<dbReference type="HOGENOM" id="CLU_031900_2_0_1"/>
<evidence type="ECO:0000256" key="4">
    <source>
        <dbReference type="ARBA" id="ARBA00022723"/>
    </source>
</evidence>
<feature type="compositionally biased region" description="Acidic residues" evidence="14">
    <location>
        <begin position="225"/>
        <end position="248"/>
    </location>
</feature>
<dbReference type="GeneID" id="20373047"/>
<dbReference type="eggNOG" id="KOG1973">
    <property type="taxonomic scope" value="Eukaryota"/>
</dbReference>
<gene>
    <name evidence="16" type="ORF">J056_000095</name>
</gene>
<dbReference type="SUPFAM" id="SSF57903">
    <property type="entry name" value="FYVE/PHD zinc finger"/>
    <property type="match status" value="1"/>
</dbReference>
<feature type="region of interest" description="Disordered" evidence="14">
    <location>
        <begin position="119"/>
        <end position="262"/>
    </location>
</feature>
<dbReference type="KEGG" id="wic:J056_000095"/>
<feature type="binding site" evidence="11">
    <location>
        <position position="273"/>
    </location>
    <ligand>
        <name>Zn(2+)</name>
        <dbReference type="ChEBI" id="CHEBI:29105"/>
        <label>1</label>
    </ligand>
</feature>
<keyword evidence="10 13" id="KW-0539">Nucleus</keyword>
<dbReference type="PANTHER" id="PTHR10333:SF103">
    <property type="entry name" value="INHIBITOR OF GROWTH PROTEIN 3"/>
    <property type="match status" value="1"/>
</dbReference>
<evidence type="ECO:0000256" key="10">
    <source>
        <dbReference type="ARBA" id="ARBA00023242"/>
    </source>
</evidence>
<dbReference type="CDD" id="cd16858">
    <property type="entry name" value="ING_ING3_Yng2p"/>
    <property type="match status" value="1"/>
</dbReference>
<evidence type="ECO:0000313" key="17">
    <source>
        <dbReference type="Proteomes" id="UP000014064"/>
    </source>
</evidence>
<evidence type="ECO:0000256" key="8">
    <source>
        <dbReference type="ARBA" id="ARBA00023015"/>
    </source>
</evidence>
<keyword evidence="5 12" id="KW-0863">Zinc-finger</keyword>
<comment type="similarity">
    <text evidence="2 13">Belongs to the ING family.</text>
</comment>
<keyword evidence="9" id="KW-0804">Transcription</keyword>
<evidence type="ECO:0000313" key="16">
    <source>
        <dbReference type="EMBL" id="EOR04756.1"/>
    </source>
</evidence>
<feature type="binding site" evidence="11">
    <location>
        <position position="286"/>
    </location>
    <ligand>
        <name>Zn(2+)</name>
        <dbReference type="ChEBI" id="CHEBI:29105"/>
        <label>2</label>
    </ligand>
</feature>
<keyword evidence="8" id="KW-0805">Transcription regulation</keyword>
<keyword evidence="4 11" id="KW-0479">Metal-binding</keyword>
<dbReference type="InterPro" id="IPR001965">
    <property type="entry name" value="Znf_PHD"/>
</dbReference>
<dbReference type="PROSITE" id="PS50016">
    <property type="entry name" value="ZF_PHD_2"/>
    <property type="match status" value="1"/>
</dbReference>
<feature type="binding site" evidence="11">
    <location>
        <position position="297"/>
    </location>
    <ligand>
        <name>Zn(2+)</name>
        <dbReference type="ChEBI" id="CHEBI:29105"/>
        <label>1</label>
    </ligand>
</feature>
<feature type="binding site" evidence="11">
    <location>
        <position position="291"/>
    </location>
    <ligand>
        <name>Zn(2+)</name>
        <dbReference type="ChEBI" id="CHEBI:29105"/>
        <label>2</label>
    </ligand>
</feature>
<organism evidence="16 17">
    <name type="scientific">Wallemia ichthyophaga (strain EXF-994 / CBS 113033)</name>
    <dbReference type="NCBI Taxonomy" id="1299270"/>
    <lineage>
        <taxon>Eukaryota</taxon>
        <taxon>Fungi</taxon>
        <taxon>Dikarya</taxon>
        <taxon>Basidiomycota</taxon>
        <taxon>Wallemiomycotina</taxon>
        <taxon>Wallemiomycetes</taxon>
        <taxon>Wallemiales</taxon>
        <taxon>Wallemiaceae</taxon>
        <taxon>Wallemia</taxon>
    </lineage>
</organism>
<dbReference type="OrthoDB" id="5411773at2759"/>
<keyword evidence="3" id="KW-0341">Growth regulation</keyword>
<name>R9AXF0_WALI9</name>
<dbReference type="InterPro" id="IPR028651">
    <property type="entry name" value="ING_fam"/>
</dbReference>
<accession>R9AXF0</accession>
<protein>
    <recommendedName>
        <fullName evidence="13">Chromatin modification-related protein</fullName>
    </recommendedName>
</protein>